<protein>
    <submittedName>
        <fullName evidence="2">Uncharacterized protein</fullName>
    </submittedName>
</protein>
<feature type="transmembrane region" description="Helical" evidence="1">
    <location>
        <begin position="6"/>
        <end position="27"/>
    </location>
</feature>
<keyword evidence="1" id="KW-1133">Transmembrane helix</keyword>
<feature type="transmembrane region" description="Helical" evidence="1">
    <location>
        <begin position="39"/>
        <end position="58"/>
    </location>
</feature>
<comment type="caution">
    <text evidence="2">The sequence shown here is derived from an EMBL/GenBank/DDBJ whole genome shotgun (WGS) entry which is preliminary data.</text>
</comment>
<keyword evidence="3" id="KW-1185">Reference proteome</keyword>
<sequence>MATIYLLSFALAANLCGANAYLTAASLEERGEHIRARRRRFAFIAASTAVLTLAYVAGRLD</sequence>
<reference evidence="2 3" key="1">
    <citation type="journal article" date="2018" name="Appl. Microbiol. Biotechnol.">
        <title>Co-cultivation of the strictly anaerobic methanogen Methanosarcina barkeri with aerobic methanotrophs in an oxygen-limited membrane bioreactor.</title>
        <authorList>
            <person name="In 't Zandt M.H."/>
            <person name="van den Bosch T.J.M."/>
            <person name="Rijkers R."/>
            <person name="van Kessel M.A.H.J."/>
            <person name="Jetten M.S.M."/>
            <person name="Welte C.U."/>
        </authorList>
    </citation>
    <scope>NUCLEOTIDE SEQUENCE [LARGE SCALE GENOMIC DNA]</scope>
    <source>
        <strain evidence="2 3">DSM 17706</strain>
    </source>
</reference>
<dbReference type="RefSeq" id="WP_108916378.1">
    <property type="nucleotide sequence ID" value="NZ_BGJY01000018.1"/>
</dbReference>
<keyword evidence="1" id="KW-0472">Membrane</keyword>
<name>A0A2U1SSP2_METSR</name>
<dbReference type="AlphaFoldDB" id="A0A2U1SSP2"/>
<gene>
    <name evidence="2" type="ORF">C5689_06065</name>
</gene>
<accession>A0A2U1SSP2</accession>
<evidence type="ECO:0000313" key="3">
    <source>
        <dbReference type="Proteomes" id="UP000245137"/>
    </source>
</evidence>
<evidence type="ECO:0000313" key="2">
    <source>
        <dbReference type="EMBL" id="PWB94625.1"/>
    </source>
</evidence>
<evidence type="ECO:0000256" key="1">
    <source>
        <dbReference type="SAM" id="Phobius"/>
    </source>
</evidence>
<dbReference type="Proteomes" id="UP000245137">
    <property type="component" value="Unassembled WGS sequence"/>
</dbReference>
<organism evidence="2 3">
    <name type="scientific">Methylosinus sporium</name>
    <dbReference type="NCBI Taxonomy" id="428"/>
    <lineage>
        <taxon>Bacteria</taxon>
        <taxon>Pseudomonadati</taxon>
        <taxon>Pseudomonadota</taxon>
        <taxon>Alphaproteobacteria</taxon>
        <taxon>Hyphomicrobiales</taxon>
        <taxon>Methylocystaceae</taxon>
        <taxon>Methylosinus</taxon>
    </lineage>
</organism>
<keyword evidence="1" id="KW-0812">Transmembrane</keyword>
<proteinExistence type="predicted"/>
<dbReference type="EMBL" id="PUIV01000006">
    <property type="protein sequence ID" value="PWB94625.1"/>
    <property type="molecule type" value="Genomic_DNA"/>
</dbReference>